<keyword evidence="3" id="KW-1185">Reference proteome</keyword>
<dbReference type="AlphaFoldDB" id="B4VLX7"/>
<dbReference type="OrthoDB" id="466540at2"/>
<dbReference type="EMBL" id="DS989844">
    <property type="protein sequence ID" value="EDX77078.1"/>
    <property type="molecule type" value="Genomic_DNA"/>
</dbReference>
<dbReference type="Proteomes" id="UP000003835">
    <property type="component" value="Unassembled WGS sequence"/>
</dbReference>
<dbReference type="RefSeq" id="WP_006099191.1">
    <property type="nucleotide sequence ID" value="NZ_DS989844.1"/>
</dbReference>
<proteinExistence type="predicted"/>
<evidence type="ECO:0000313" key="2">
    <source>
        <dbReference type="EMBL" id="EDX77078.1"/>
    </source>
</evidence>
<gene>
    <name evidence="2" type="ORF">MC7420_215</name>
</gene>
<reference evidence="2 3" key="1">
    <citation type="submission" date="2008-07" db="EMBL/GenBank/DDBJ databases">
        <authorList>
            <person name="Tandeau de Marsac N."/>
            <person name="Ferriera S."/>
            <person name="Johnson J."/>
            <person name="Kravitz S."/>
            <person name="Beeson K."/>
            <person name="Sutton G."/>
            <person name="Rogers Y.-H."/>
            <person name="Friedman R."/>
            <person name="Frazier M."/>
            <person name="Venter J.C."/>
        </authorList>
    </citation>
    <scope>NUCLEOTIDE SEQUENCE [LARGE SCALE GENOMIC DNA]</scope>
    <source>
        <strain evidence="2 3">PCC 7420</strain>
    </source>
</reference>
<evidence type="ECO:0000256" key="1">
    <source>
        <dbReference type="SAM" id="MobiDB-lite"/>
    </source>
</evidence>
<dbReference type="STRING" id="118168.MC7420_215"/>
<dbReference type="HOGENOM" id="CLU_205120_0_0_3"/>
<feature type="compositionally biased region" description="Basic residues" evidence="1">
    <location>
        <begin position="1"/>
        <end position="11"/>
    </location>
</feature>
<evidence type="ECO:0000313" key="3">
    <source>
        <dbReference type="Proteomes" id="UP000003835"/>
    </source>
</evidence>
<name>B4VLX7_9CYAN</name>
<sequence length="67" mass="7599">MGRKAKLKQLRRQSQGQKQSPTSTQPTDFESTQFVQQLQGEGYKLDQAQHSPDVPLPKPLKKPNPQL</sequence>
<protein>
    <submittedName>
        <fullName evidence="2">Uncharacterized protein</fullName>
    </submittedName>
</protein>
<organism evidence="2 3">
    <name type="scientific">Coleofasciculus chthonoplastes PCC 7420</name>
    <dbReference type="NCBI Taxonomy" id="118168"/>
    <lineage>
        <taxon>Bacteria</taxon>
        <taxon>Bacillati</taxon>
        <taxon>Cyanobacteriota</taxon>
        <taxon>Cyanophyceae</taxon>
        <taxon>Coleofasciculales</taxon>
        <taxon>Coleofasciculaceae</taxon>
        <taxon>Coleofasciculus</taxon>
    </lineage>
</organism>
<feature type="region of interest" description="Disordered" evidence="1">
    <location>
        <begin position="1"/>
        <end position="67"/>
    </location>
</feature>
<feature type="compositionally biased region" description="Polar residues" evidence="1">
    <location>
        <begin position="12"/>
        <end position="39"/>
    </location>
</feature>
<accession>B4VLX7</accession>